<dbReference type="STRING" id="334426.A0A158PD01"/>
<evidence type="ECO:0000259" key="2">
    <source>
        <dbReference type="SMART" id="SM01214"/>
    </source>
</evidence>
<dbReference type="OrthoDB" id="1562405at2759"/>
<dbReference type="PANTHER" id="PTHR15678:SF6">
    <property type="entry name" value="BRIDGE-LIKE LIPID TRANSFER PROTEIN FAMILY MEMBER 2"/>
    <property type="match status" value="1"/>
</dbReference>
<gene>
    <name evidence="3" type="ORF">ACOC_LOCUS91</name>
</gene>
<name>A0A158PD01_ANGCS</name>
<dbReference type="InterPro" id="IPR019441">
    <property type="entry name" value="FMP27/BLTP2/Hobbit_GFWDK_RBG"/>
</dbReference>
<feature type="region of interest" description="Disordered" evidence="1">
    <location>
        <begin position="458"/>
        <end position="481"/>
    </location>
</feature>
<dbReference type="SMART" id="SM01214">
    <property type="entry name" value="Fmp27_GFWDK"/>
    <property type="match status" value="1"/>
</dbReference>
<keyword evidence="4" id="KW-1185">Reference proteome</keyword>
<dbReference type="PANTHER" id="PTHR15678">
    <property type="entry name" value="ANTIGEN MLAA-22-RELATED"/>
    <property type="match status" value="1"/>
</dbReference>
<evidence type="ECO:0000256" key="1">
    <source>
        <dbReference type="SAM" id="MobiDB-lite"/>
    </source>
</evidence>
<dbReference type="EMBL" id="UYYA01000006">
    <property type="protein sequence ID" value="VDM51676.1"/>
    <property type="molecule type" value="Genomic_DNA"/>
</dbReference>
<proteinExistence type="predicted"/>
<reference evidence="5" key="1">
    <citation type="submission" date="2016-04" db="UniProtKB">
        <authorList>
            <consortium name="WormBaseParasite"/>
        </authorList>
    </citation>
    <scope>IDENTIFICATION</scope>
</reference>
<accession>A0A158PD01</accession>
<feature type="compositionally biased region" description="Polar residues" evidence="1">
    <location>
        <begin position="458"/>
        <end position="472"/>
    </location>
</feature>
<dbReference type="Pfam" id="PF10344">
    <property type="entry name" value="Hobbit"/>
    <property type="match status" value="2"/>
</dbReference>
<feature type="domain" description="FMP27/BLTP2/Hobbit GFWDK motif-containing RBG unit" evidence="2">
    <location>
        <begin position="94"/>
        <end position="227"/>
    </location>
</feature>
<evidence type="ECO:0000313" key="4">
    <source>
        <dbReference type="Proteomes" id="UP000267027"/>
    </source>
</evidence>
<sequence>MFLAGKRNPLMLHLLVTEADGVYISARPLFVSTWSDWDLRAFADASLHDVERCVEFIREFDPLSIYPPGGLQFSTLWSRGVELDMKEWSITFKDYPIPYLLTKNVHFFGSLVGAEEFEERGRSIRECQIPLPKPWESLTVERNMAPLKFYYDMQCESSDFSATYGPCWEPCLSMISLMWNNINAPSRDPSIPLPFWDKLRFLLHGRFSWLSSKVVTTMLASPDPYNTTETVEICWDEFGLDWGLGEVRICSALRVFMRTASRYDDSRILFLPDLRLRIILDWICSGDPHDHHAVTICAPHRLPHYSMDHDSYRAFRSSSLDLSLSFDVAAGAGNGETGDRLPHVLLYANTFRCIEFLLVHVYSNGHVPSADGISSDEETFLLGLNRVSYVRENNRGNESAQHRLTVHDLKASWTAQNRDSCITIADGVHRAHMLRRILSNDALKILKLHMEEEGHVSVSTDTAAVGNSSPKNDSSHRRGFSMSDQNQSLLNQLIGEASQPLILYVCVAVDLLNSQVVLKGCERAGFVLLTAARASVTQKVHRCVWRNGQLLGKKSWSSVISGMQYFAPVSIPIGRNFESSFRWLSREVIEEKTPSGAIGDPYLHPYIGAGEAVGGVVDVEESTDKIQLQRIVSRCSCEIYFCYFSEELKTDTLEESGVPKVEQETAIGGEETGVDCFTLKHNMLEAVSNSDQYEMMVDIVNNLVLFVHPKKKELAERRRKLQFACKMADMNEMREKIVEQQSDLRDIVSVVRSLERQLFYLDTQSDGNIDEQKRREIVEEMEENKTKQLEVSEKLAIYISCYKQRQVEAARATVCSKLEEEDILAAVARRFEVCFEDCIWKLTECDGQIAIAQIQIRNFLLVYVNILSMRFQIGTIRVTNLLPDTIYRDTLHRDERVQSRQPSIRLMVRDMAPVGGICVKELFEVNIAPMVAQLTYRFFEKIMLFFFPGRNIHKEDNLDSVEEGTPKFSLTRRIAGTLSMRSNKPVQVERKSSNNNSKHVSGKQTTYVELTDFDKMRERADNNNFFLYIKIPEVPFVVSYKGSKDKNIEDVDRFSFLFPLCEFHERNWTWLDVALAVKQRCKRVLLQQVEFMRQKLLRNRLTGGPETVEGISEEDKKRIALGREINMLNDLAPELSRRKRAAWEAFKAIKDVVKRTKNTRLRAHLFDSTVLCALTYASETWSLRKQDEKSLSIIERVVEMTMQEESRSTQVRDEIRNTDLRQRSKIKDTVLYAKQSKIRWAGHVMRINGNR</sequence>
<dbReference type="Proteomes" id="UP000267027">
    <property type="component" value="Unassembled WGS sequence"/>
</dbReference>
<protein>
    <submittedName>
        <fullName evidence="5">Fmp27_GFWDK domain-containing protein</fullName>
    </submittedName>
</protein>
<dbReference type="OMA" id="HRRGFSM"/>
<reference evidence="3 4" key="2">
    <citation type="submission" date="2018-11" db="EMBL/GenBank/DDBJ databases">
        <authorList>
            <consortium name="Pathogen Informatics"/>
        </authorList>
    </citation>
    <scope>NUCLEOTIDE SEQUENCE [LARGE SCALE GENOMIC DNA]</scope>
    <source>
        <strain evidence="3 4">Costa Rica</strain>
    </source>
</reference>
<evidence type="ECO:0000313" key="5">
    <source>
        <dbReference type="WBParaSite" id="ACOC_0000009001-mRNA-1"/>
    </source>
</evidence>
<organism evidence="5">
    <name type="scientific">Angiostrongylus costaricensis</name>
    <name type="common">Nematode worm</name>
    <dbReference type="NCBI Taxonomy" id="334426"/>
    <lineage>
        <taxon>Eukaryota</taxon>
        <taxon>Metazoa</taxon>
        <taxon>Ecdysozoa</taxon>
        <taxon>Nematoda</taxon>
        <taxon>Chromadorea</taxon>
        <taxon>Rhabditida</taxon>
        <taxon>Rhabditina</taxon>
        <taxon>Rhabditomorpha</taxon>
        <taxon>Strongyloidea</taxon>
        <taxon>Metastrongylidae</taxon>
        <taxon>Angiostrongylus</taxon>
    </lineage>
</organism>
<dbReference type="WBParaSite" id="ACOC_0000009001-mRNA-1">
    <property type="protein sequence ID" value="ACOC_0000009001-mRNA-1"/>
    <property type="gene ID" value="ACOC_0000009001"/>
</dbReference>
<evidence type="ECO:0000313" key="3">
    <source>
        <dbReference type="EMBL" id="VDM51676.1"/>
    </source>
</evidence>
<dbReference type="InterPro" id="IPR045167">
    <property type="entry name" value="Hobbit"/>
</dbReference>
<dbReference type="AlphaFoldDB" id="A0A158PD01"/>